<evidence type="ECO:0000256" key="12">
    <source>
        <dbReference type="SAM" id="MobiDB-lite"/>
    </source>
</evidence>
<evidence type="ECO:0000256" key="3">
    <source>
        <dbReference type="ARBA" id="ARBA00012759"/>
    </source>
</evidence>
<dbReference type="AlphaFoldDB" id="A0A4U5NZ39"/>
<reference evidence="14 15" key="2">
    <citation type="journal article" date="2019" name="G3 (Bethesda)">
        <title>Hybrid Assembly of the Genome of the Entomopathogenic Nematode Steinernema carpocapsae Identifies the X-Chromosome.</title>
        <authorList>
            <person name="Serra L."/>
            <person name="Macchietto M."/>
            <person name="Macias-Munoz A."/>
            <person name="McGill C.J."/>
            <person name="Rodriguez I.M."/>
            <person name="Rodriguez B."/>
            <person name="Murad R."/>
            <person name="Mortazavi A."/>
        </authorList>
    </citation>
    <scope>NUCLEOTIDE SEQUENCE [LARGE SCALE GENOMIC DNA]</scope>
    <source>
        <strain evidence="14 15">ALL</strain>
    </source>
</reference>
<comment type="subcellular location">
    <subcellularLocation>
        <location evidence="2">Nucleus</location>
    </subcellularLocation>
</comment>
<proteinExistence type="predicted"/>
<dbReference type="GO" id="GO:0004843">
    <property type="term" value="F:cysteine-type deubiquitinase activity"/>
    <property type="evidence" value="ECO:0007669"/>
    <property type="project" value="UniProtKB-EC"/>
</dbReference>
<keyword evidence="6 11" id="KW-0378">Hydrolase</keyword>
<organism evidence="14 15">
    <name type="scientific">Steinernema carpocapsae</name>
    <name type="common">Entomopathogenic nematode</name>
    <dbReference type="NCBI Taxonomy" id="34508"/>
    <lineage>
        <taxon>Eukaryota</taxon>
        <taxon>Metazoa</taxon>
        <taxon>Ecdysozoa</taxon>
        <taxon>Nematoda</taxon>
        <taxon>Chromadorea</taxon>
        <taxon>Rhabditida</taxon>
        <taxon>Tylenchina</taxon>
        <taxon>Panagrolaimomorpha</taxon>
        <taxon>Strongyloidoidea</taxon>
        <taxon>Steinernematidae</taxon>
        <taxon>Steinernema</taxon>
    </lineage>
</organism>
<keyword evidence="9" id="KW-0804">Transcription</keyword>
<keyword evidence="15" id="KW-1185">Reference proteome</keyword>
<evidence type="ECO:0000256" key="1">
    <source>
        <dbReference type="ARBA" id="ARBA00000707"/>
    </source>
</evidence>
<evidence type="ECO:0000256" key="4">
    <source>
        <dbReference type="ARBA" id="ARBA00022670"/>
    </source>
</evidence>
<dbReference type="GO" id="GO:0006508">
    <property type="term" value="P:proteolysis"/>
    <property type="evidence" value="ECO:0007669"/>
    <property type="project" value="UniProtKB-KW"/>
</dbReference>
<evidence type="ECO:0000256" key="11">
    <source>
        <dbReference type="PROSITE-ProRule" id="PRU00331"/>
    </source>
</evidence>
<evidence type="ECO:0000313" key="15">
    <source>
        <dbReference type="Proteomes" id="UP000298663"/>
    </source>
</evidence>
<dbReference type="GO" id="GO:0016579">
    <property type="term" value="P:protein deubiquitination"/>
    <property type="evidence" value="ECO:0007669"/>
    <property type="project" value="InterPro"/>
</dbReference>
<dbReference type="Proteomes" id="UP000298663">
    <property type="component" value="Unassembled WGS sequence"/>
</dbReference>
<dbReference type="Gene3D" id="1.10.287.10">
    <property type="entry name" value="S15/NS1, RNA-binding"/>
    <property type="match status" value="1"/>
</dbReference>
<dbReference type="SMART" id="SM01246">
    <property type="entry name" value="Josephin"/>
    <property type="match status" value="1"/>
</dbReference>
<evidence type="ECO:0000313" key="14">
    <source>
        <dbReference type="EMBL" id="TKR88710.1"/>
    </source>
</evidence>
<dbReference type="Gene3D" id="3.90.70.40">
    <property type="match status" value="1"/>
</dbReference>
<feature type="region of interest" description="Disordered" evidence="12">
    <location>
        <begin position="223"/>
        <end position="258"/>
    </location>
</feature>
<dbReference type="PANTHER" id="PTHR14159">
    <property type="entry name" value="ATAXIN-3-RELATED"/>
    <property type="match status" value="1"/>
</dbReference>
<dbReference type="InterPro" id="IPR006155">
    <property type="entry name" value="Josephin"/>
</dbReference>
<evidence type="ECO:0000256" key="5">
    <source>
        <dbReference type="ARBA" id="ARBA00022786"/>
    </source>
</evidence>
<evidence type="ECO:0000259" key="13">
    <source>
        <dbReference type="PROSITE" id="PS50957"/>
    </source>
</evidence>
<feature type="active site" evidence="11">
    <location>
        <position position="123"/>
    </location>
</feature>
<dbReference type="InterPro" id="IPR033865">
    <property type="entry name" value="Ataxin-3"/>
</dbReference>
<dbReference type="OrthoDB" id="10063692at2759"/>
<dbReference type="GO" id="GO:0005634">
    <property type="term" value="C:nucleus"/>
    <property type="evidence" value="ECO:0007669"/>
    <property type="project" value="UniProtKB-SubCell"/>
</dbReference>
<evidence type="ECO:0000256" key="6">
    <source>
        <dbReference type="ARBA" id="ARBA00022801"/>
    </source>
</evidence>
<keyword evidence="7" id="KW-0788">Thiol protease</keyword>
<dbReference type="PRINTS" id="PR01233">
    <property type="entry name" value="JOSEPHIN"/>
</dbReference>
<feature type="domain" description="Josephin" evidence="13">
    <location>
        <begin position="16"/>
        <end position="184"/>
    </location>
</feature>
<keyword evidence="4" id="KW-0645">Protease</keyword>
<comment type="catalytic activity">
    <reaction evidence="1">
        <text>Thiol-dependent hydrolysis of ester, thioester, amide, peptide and isopeptide bonds formed by the C-terminal Gly of ubiquitin (a 76-residue protein attached to proteins as an intracellular targeting signal).</text>
        <dbReference type="EC" id="3.4.19.12"/>
    </reaction>
</comment>
<evidence type="ECO:0000256" key="9">
    <source>
        <dbReference type="ARBA" id="ARBA00023163"/>
    </source>
</evidence>
<dbReference type="EC" id="3.4.19.12" evidence="3"/>
<dbReference type="PANTHER" id="PTHR14159:SF0">
    <property type="entry name" value="ATAXIN-3-RELATED"/>
    <property type="match status" value="1"/>
</dbReference>
<dbReference type="EMBL" id="AZBU02000003">
    <property type="protein sequence ID" value="TKR88710.1"/>
    <property type="molecule type" value="Genomic_DNA"/>
</dbReference>
<evidence type="ECO:0000256" key="7">
    <source>
        <dbReference type="ARBA" id="ARBA00022807"/>
    </source>
</evidence>
<protein>
    <recommendedName>
        <fullName evidence="3">ubiquitinyl hydrolase 1</fullName>
        <ecNumber evidence="3">3.4.19.12</ecNumber>
    </recommendedName>
</protein>
<evidence type="ECO:0000256" key="2">
    <source>
        <dbReference type="ARBA" id="ARBA00004123"/>
    </source>
</evidence>
<sequence>MALISQLFALDSPVTMEHIYFEHLLLRNCGLHTLNMLLQGPYFAYEDLTSIGQQLDVAEKAAGLASDEIGENFDDTGYFSIQVLSEALRRKDHASLPLTHPDAYLHRRDPSLGQAYICNLNDHWFAVRRFGNEWFELDSQKKTPEQLKRTHLDAYFAWMMKKGASIYMIDGDLPDCRAQRFFTGRDPDDVSMEYASQESAASKGALGKTIEFISSQESLLLTESMNTDSDWDSGVGESKSPTPESDKTDGSQTTEESL</sequence>
<dbReference type="STRING" id="34508.A0A4U5NZ39"/>
<evidence type="ECO:0000256" key="8">
    <source>
        <dbReference type="ARBA" id="ARBA00023015"/>
    </source>
</evidence>
<name>A0A4U5NZ39_STECR</name>
<reference evidence="14 15" key="1">
    <citation type="journal article" date="2015" name="Genome Biol.">
        <title>Comparative genomics of Steinernema reveals deeply conserved gene regulatory networks.</title>
        <authorList>
            <person name="Dillman A.R."/>
            <person name="Macchietto M."/>
            <person name="Porter C.F."/>
            <person name="Rogers A."/>
            <person name="Williams B."/>
            <person name="Antoshechkin I."/>
            <person name="Lee M.M."/>
            <person name="Goodwin Z."/>
            <person name="Lu X."/>
            <person name="Lewis E.E."/>
            <person name="Goodrich-Blair H."/>
            <person name="Stock S.P."/>
            <person name="Adams B.J."/>
            <person name="Sternberg P.W."/>
            <person name="Mortazavi A."/>
        </authorList>
    </citation>
    <scope>NUCLEOTIDE SEQUENCE [LARGE SCALE GENOMIC DNA]</scope>
    <source>
        <strain evidence="14 15">ALL</strain>
    </source>
</reference>
<dbReference type="Pfam" id="PF02099">
    <property type="entry name" value="Josephin"/>
    <property type="match status" value="1"/>
</dbReference>
<keyword evidence="8" id="KW-0805">Transcription regulation</keyword>
<evidence type="ECO:0000256" key="10">
    <source>
        <dbReference type="ARBA" id="ARBA00023242"/>
    </source>
</evidence>
<gene>
    <name evidence="14" type="ORF">L596_012911</name>
</gene>
<accession>A0A4U5NZ39</accession>
<keyword evidence="10" id="KW-0539">Nucleus</keyword>
<feature type="active site" evidence="11">
    <location>
        <position position="138"/>
    </location>
</feature>
<keyword evidence="5" id="KW-0833">Ubl conjugation pathway</keyword>
<comment type="caution">
    <text evidence="14">The sequence shown here is derived from an EMBL/GenBank/DDBJ whole genome shotgun (WGS) entry which is preliminary data.</text>
</comment>
<feature type="active site" evidence="11">
    <location>
        <position position="29"/>
    </location>
</feature>
<dbReference type="PROSITE" id="PS50957">
    <property type="entry name" value="JOSEPHIN"/>
    <property type="match status" value="1"/>
</dbReference>